<evidence type="ECO:0000256" key="6">
    <source>
        <dbReference type="ARBA" id="ARBA00022771"/>
    </source>
</evidence>
<dbReference type="CDD" id="cd07765">
    <property type="entry name" value="KRAB_A-box"/>
    <property type="match status" value="1"/>
</dbReference>
<keyword evidence="8" id="KW-0805">Transcription regulation</keyword>
<feature type="domain" description="C2H2-type" evidence="14">
    <location>
        <begin position="153"/>
        <end position="180"/>
    </location>
</feature>
<dbReference type="SUPFAM" id="SSF57667">
    <property type="entry name" value="beta-beta-alpha zinc fingers"/>
    <property type="match status" value="4"/>
</dbReference>
<dbReference type="Pfam" id="PF01352">
    <property type="entry name" value="KRAB"/>
    <property type="match status" value="1"/>
</dbReference>
<dbReference type="GO" id="GO:0005634">
    <property type="term" value="C:nucleus"/>
    <property type="evidence" value="ECO:0007669"/>
    <property type="project" value="UniProtKB-SubCell"/>
</dbReference>
<accession>A0A8C3FTK6</accession>
<comment type="similarity">
    <text evidence="3">Belongs to the krueppel C2H2-type zinc-finger protein family.</text>
</comment>
<evidence type="ECO:0000256" key="5">
    <source>
        <dbReference type="ARBA" id="ARBA00022737"/>
    </source>
</evidence>
<dbReference type="FunFam" id="3.30.160.60:FF:000295">
    <property type="entry name" value="zinc finger protein 19"/>
    <property type="match status" value="1"/>
</dbReference>
<keyword evidence="6 12" id="KW-0863">Zinc-finger</keyword>
<feature type="region of interest" description="Disordered" evidence="13">
    <location>
        <begin position="377"/>
        <end position="406"/>
    </location>
</feature>
<evidence type="ECO:0000256" key="8">
    <source>
        <dbReference type="ARBA" id="ARBA00023015"/>
    </source>
</evidence>
<dbReference type="Gene3D" id="3.30.160.60">
    <property type="entry name" value="Classic Zinc Finger"/>
    <property type="match status" value="8"/>
</dbReference>
<evidence type="ECO:0000256" key="9">
    <source>
        <dbReference type="ARBA" id="ARBA00023125"/>
    </source>
</evidence>
<proteinExistence type="inferred from homology"/>
<feature type="domain" description="C2H2-type" evidence="14">
    <location>
        <begin position="181"/>
        <end position="208"/>
    </location>
</feature>
<reference evidence="16" key="1">
    <citation type="submission" date="2025-08" db="UniProtKB">
        <authorList>
            <consortium name="Ensembl"/>
        </authorList>
    </citation>
    <scope>IDENTIFICATION</scope>
</reference>
<dbReference type="FunFam" id="3.30.160.60:FF:001158">
    <property type="entry name" value="zinc finger protein 22"/>
    <property type="match status" value="1"/>
</dbReference>
<keyword evidence="4" id="KW-0479">Metal-binding</keyword>
<evidence type="ECO:0000259" key="15">
    <source>
        <dbReference type="PROSITE" id="PS50805"/>
    </source>
</evidence>
<evidence type="ECO:0000259" key="14">
    <source>
        <dbReference type="PROSITE" id="PS50157"/>
    </source>
</evidence>
<feature type="domain" description="C2H2-type" evidence="14">
    <location>
        <begin position="265"/>
        <end position="292"/>
    </location>
</feature>
<reference evidence="16" key="2">
    <citation type="submission" date="2025-09" db="UniProtKB">
        <authorList>
            <consortium name="Ensembl"/>
        </authorList>
    </citation>
    <scope>IDENTIFICATION</scope>
</reference>
<evidence type="ECO:0000256" key="1">
    <source>
        <dbReference type="ARBA" id="ARBA00003767"/>
    </source>
</evidence>
<dbReference type="PANTHER" id="PTHR23234">
    <property type="entry name" value="ZNF44 PROTEIN"/>
    <property type="match status" value="1"/>
</dbReference>
<dbReference type="FunFam" id="3.30.160.60:FF:000135">
    <property type="entry name" value="Zinc finger protein 358"/>
    <property type="match status" value="1"/>
</dbReference>
<dbReference type="SUPFAM" id="SSF109640">
    <property type="entry name" value="KRAB domain (Kruppel-associated box)"/>
    <property type="match status" value="1"/>
</dbReference>
<comment type="subcellular location">
    <subcellularLocation>
        <location evidence="2">Nucleus</location>
    </subcellularLocation>
</comment>
<dbReference type="PROSITE" id="PS50157">
    <property type="entry name" value="ZINC_FINGER_C2H2_2"/>
    <property type="match status" value="8"/>
</dbReference>
<dbReference type="FunFam" id="3.30.160.60:FF:000009">
    <property type="entry name" value="zinc finger protein 79 isoform X2"/>
    <property type="match status" value="1"/>
</dbReference>
<dbReference type="Pfam" id="PF00096">
    <property type="entry name" value="zf-C2H2"/>
    <property type="match status" value="8"/>
</dbReference>
<dbReference type="GO" id="GO:0003677">
    <property type="term" value="F:DNA binding"/>
    <property type="evidence" value="ECO:0007669"/>
    <property type="project" value="UniProtKB-KW"/>
</dbReference>
<evidence type="ECO:0000256" key="7">
    <source>
        <dbReference type="ARBA" id="ARBA00022833"/>
    </source>
</evidence>
<feature type="domain" description="C2H2-type" evidence="14">
    <location>
        <begin position="237"/>
        <end position="264"/>
    </location>
</feature>
<protein>
    <submittedName>
        <fullName evidence="16">Uncharacterized protein</fullName>
    </submittedName>
</protein>
<dbReference type="Ensembl" id="ENSCPBT00000016686.1">
    <property type="protein sequence ID" value="ENSCPBP00000014064.1"/>
    <property type="gene ID" value="ENSCPBG00000010483.1"/>
</dbReference>
<feature type="domain" description="C2H2-type" evidence="14">
    <location>
        <begin position="209"/>
        <end position="236"/>
    </location>
</feature>
<dbReference type="GeneTree" id="ENSGT01150000286944"/>
<name>A0A8C3FTK6_CHRPI</name>
<keyword evidence="10" id="KW-0804">Transcription</keyword>
<feature type="compositionally biased region" description="Basic and acidic residues" evidence="13">
    <location>
        <begin position="94"/>
        <end position="118"/>
    </location>
</feature>
<feature type="domain" description="C2H2-type" evidence="14">
    <location>
        <begin position="349"/>
        <end position="376"/>
    </location>
</feature>
<dbReference type="InterPro" id="IPR036236">
    <property type="entry name" value="Znf_C2H2_sf"/>
</dbReference>
<dbReference type="FunFam" id="3.30.160.60:FF:000478">
    <property type="entry name" value="Zinc finger protein 133"/>
    <property type="match status" value="2"/>
</dbReference>
<dbReference type="PANTHER" id="PTHR23234:SF8">
    <property type="entry name" value="C2H2-TYPE DOMAIN-CONTAINING PROTEIN"/>
    <property type="match status" value="1"/>
</dbReference>
<dbReference type="InterPro" id="IPR013087">
    <property type="entry name" value="Znf_C2H2_type"/>
</dbReference>
<dbReference type="GO" id="GO:0008270">
    <property type="term" value="F:zinc ion binding"/>
    <property type="evidence" value="ECO:0007669"/>
    <property type="project" value="UniProtKB-KW"/>
</dbReference>
<dbReference type="AlphaFoldDB" id="A0A8C3FTK6"/>
<evidence type="ECO:0000256" key="13">
    <source>
        <dbReference type="SAM" id="MobiDB-lite"/>
    </source>
</evidence>
<dbReference type="PROSITE" id="PS00028">
    <property type="entry name" value="ZINC_FINGER_C2H2_1"/>
    <property type="match status" value="8"/>
</dbReference>
<dbReference type="Proteomes" id="UP000694380">
    <property type="component" value="Unplaced"/>
</dbReference>
<keyword evidence="7" id="KW-0862">Zinc</keyword>
<feature type="domain" description="KRAB" evidence="15">
    <location>
        <begin position="13"/>
        <end position="84"/>
    </location>
</feature>
<feature type="region of interest" description="Disordered" evidence="13">
    <location>
        <begin position="89"/>
        <end position="128"/>
    </location>
</feature>
<evidence type="ECO:0000256" key="2">
    <source>
        <dbReference type="ARBA" id="ARBA00004123"/>
    </source>
</evidence>
<dbReference type="SMART" id="SM00355">
    <property type="entry name" value="ZnF_C2H2"/>
    <property type="match status" value="8"/>
</dbReference>
<dbReference type="PROSITE" id="PS50805">
    <property type="entry name" value="KRAB"/>
    <property type="match status" value="1"/>
</dbReference>
<dbReference type="FunFam" id="3.30.160.60:FF:002343">
    <property type="entry name" value="Zinc finger protein 33A"/>
    <property type="match status" value="1"/>
</dbReference>
<dbReference type="Gene3D" id="6.10.140.140">
    <property type="match status" value="1"/>
</dbReference>
<feature type="compositionally biased region" description="Low complexity" evidence="13">
    <location>
        <begin position="380"/>
        <end position="391"/>
    </location>
</feature>
<organism evidence="16 17">
    <name type="scientific">Chrysemys picta bellii</name>
    <name type="common">Western painted turtle</name>
    <name type="synonym">Emys bellii</name>
    <dbReference type="NCBI Taxonomy" id="8478"/>
    <lineage>
        <taxon>Eukaryota</taxon>
        <taxon>Metazoa</taxon>
        <taxon>Chordata</taxon>
        <taxon>Craniata</taxon>
        <taxon>Vertebrata</taxon>
        <taxon>Euteleostomi</taxon>
        <taxon>Archelosauria</taxon>
        <taxon>Testudinata</taxon>
        <taxon>Testudines</taxon>
        <taxon>Cryptodira</taxon>
        <taxon>Durocryptodira</taxon>
        <taxon>Testudinoidea</taxon>
        <taxon>Emydidae</taxon>
        <taxon>Chrysemys</taxon>
    </lineage>
</organism>
<evidence type="ECO:0000313" key="17">
    <source>
        <dbReference type="Proteomes" id="UP000694380"/>
    </source>
</evidence>
<sequence length="447" mass="50106">SYIQLLTTRSGPVTFEEVAVYFTREEWALLGPAQRALYGAVMQENYENVTSLGFPVSKPDVISQLEQGEEPWVTDIQDSEEREILRAASLSQRSKGDESRSHEQGKSCEIQHRPEREQGNQPGEKSGTLIYCRGTQKDLKETTAQIHTGEKPYECSECGKRFTHNSNLLVHQRLHTGEKPYECGECGKRFTHSSELTTHQRIHTGEKPYVCRECGKSFTRSSDLTTHQRVHTGERPYECGECGKTFTQNSNLIAHQRIHADEKPYECGECGKSFTRSSNLIAHQRIHTKEKPYECCECGKGFTDNSALITHQRIHTGEKPYECSECRKCFTQSSNLIAHRRIHKGERPYQCCECGKSFTQSSQLSTHQRIHTAAREAGGETRAAGGRWTTGCGSRVSAPEQGGPSSVRPWSCPWPLRTGSVLLTARGGRGLMVGCPPPPCTWVPGFH</sequence>
<evidence type="ECO:0000313" key="16">
    <source>
        <dbReference type="Ensembl" id="ENSCPBP00000014064.1"/>
    </source>
</evidence>
<dbReference type="FunFam" id="3.30.160.60:FF:000737">
    <property type="entry name" value="Zinc finger protein 565"/>
    <property type="match status" value="1"/>
</dbReference>
<keyword evidence="17" id="KW-1185">Reference proteome</keyword>
<keyword evidence="9" id="KW-0238">DNA-binding</keyword>
<dbReference type="InterPro" id="IPR001909">
    <property type="entry name" value="KRAB"/>
</dbReference>
<dbReference type="InterPro" id="IPR036051">
    <property type="entry name" value="KRAB_dom_sf"/>
</dbReference>
<evidence type="ECO:0000256" key="11">
    <source>
        <dbReference type="ARBA" id="ARBA00023242"/>
    </source>
</evidence>
<comment type="function">
    <text evidence="1">May be involved in transcriptional regulation.</text>
</comment>
<evidence type="ECO:0000256" key="10">
    <source>
        <dbReference type="ARBA" id="ARBA00023163"/>
    </source>
</evidence>
<keyword evidence="11" id="KW-0539">Nucleus</keyword>
<feature type="domain" description="C2H2-type" evidence="14">
    <location>
        <begin position="321"/>
        <end position="348"/>
    </location>
</feature>
<keyword evidence="5" id="KW-0677">Repeat</keyword>
<dbReference type="GO" id="GO:0006355">
    <property type="term" value="P:regulation of DNA-templated transcription"/>
    <property type="evidence" value="ECO:0007669"/>
    <property type="project" value="InterPro"/>
</dbReference>
<feature type="domain" description="C2H2-type" evidence="14">
    <location>
        <begin position="293"/>
        <end position="320"/>
    </location>
</feature>
<evidence type="ECO:0000256" key="12">
    <source>
        <dbReference type="PROSITE-ProRule" id="PRU00042"/>
    </source>
</evidence>
<evidence type="ECO:0000256" key="3">
    <source>
        <dbReference type="ARBA" id="ARBA00006991"/>
    </source>
</evidence>
<dbReference type="SMART" id="SM00349">
    <property type="entry name" value="KRAB"/>
    <property type="match status" value="1"/>
</dbReference>
<evidence type="ECO:0000256" key="4">
    <source>
        <dbReference type="ARBA" id="ARBA00022723"/>
    </source>
</evidence>
<dbReference type="InterPro" id="IPR050758">
    <property type="entry name" value="Znf_C2H2-type"/>
</dbReference>